<keyword evidence="2" id="KW-1185">Reference proteome</keyword>
<proteinExistence type="predicted"/>
<accession>A0ACC0JLS8</accession>
<name>A0ACC0JLS8_CHOFU</name>
<organism evidence="1 2">
    <name type="scientific">Choristoneura fumiferana</name>
    <name type="common">Spruce budworm moth</name>
    <name type="synonym">Archips fumiferana</name>
    <dbReference type="NCBI Taxonomy" id="7141"/>
    <lineage>
        <taxon>Eukaryota</taxon>
        <taxon>Metazoa</taxon>
        <taxon>Ecdysozoa</taxon>
        <taxon>Arthropoda</taxon>
        <taxon>Hexapoda</taxon>
        <taxon>Insecta</taxon>
        <taxon>Pterygota</taxon>
        <taxon>Neoptera</taxon>
        <taxon>Endopterygota</taxon>
        <taxon>Lepidoptera</taxon>
        <taxon>Glossata</taxon>
        <taxon>Ditrysia</taxon>
        <taxon>Tortricoidea</taxon>
        <taxon>Tortricidae</taxon>
        <taxon>Tortricinae</taxon>
        <taxon>Choristoneura</taxon>
    </lineage>
</organism>
<comment type="caution">
    <text evidence="1">The sequence shown here is derived from an EMBL/GenBank/DDBJ whole genome shotgun (WGS) entry which is preliminary data.</text>
</comment>
<evidence type="ECO:0000313" key="1">
    <source>
        <dbReference type="EMBL" id="KAI8425111.1"/>
    </source>
</evidence>
<reference evidence="1 2" key="1">
    <citation type="journal article" date="2022" name="Genome Biol. Evol.">
        <title>The Spruce Budworm Genome: Reconstructing the Evolutionary History of Antifreeze Proteins.</title>
        <authorList>
            <person name="Beliveau C."/>
            <person name="Gagne P."/>
            <person name="Picq S."/>
            <person name="Vernygora O."/>
            <person name="Keeling C.I."/>
            <person name="Pinkney K."/>
            <person name="Doucet D."/>
            <person name="Wen F."/>
            <person name="Johnston J.S."/>
            <person name="Maaroufi H."/>
            <person name="Boyle B."/>
            <person name="Laroche J."/>
            <person name="Dewar K."/>
            <person name="Juretic N."/>
            <person name="Blackburn G."/>
            <person name="Nisole A."/>
            <person name="Brunet B."/>
            <person name="Brandao M."/>
            <person name="Lumley L."/>
            <person name="Duan J."/>
            <person name="Quan G."/>
            <person name="Lucarotti C.J."/>
            <person name="Roe A.D."/>
            <person name="Sperling F.A.H."/>
            <person name="Levesque R.C."/>
            <person name="Cusson M."/>
        </authorList>
    </citation>
    <scope>NUCLEOTIDE SEQUENCE [LARGE SCALE GENOMIC DNA]</scope>
    <source>
        <strain evidence="1">Glfc:IPQL:Cfum</strain>
    </source>
</reference>
<dbReference type="Proteomes" id="UP001064048">
    <property type="component" value="Chromosome 11"/>
</dbReference>
<protein>
    <submittedName>
        <fullName evidence="1">Uncharacterized protein</fullName>
    </submittedName>
</protein>
<evidence type="ECO:0000313" key="2">
    <source>
        <dbReference type="Proteomes" id="UP001064048"/>
    </source>
</evidence>
<dbReference type="EMBL" id="CM046111">
    <property type="protein sequence ID" value="KAI8425111.1"/>
    <property type="molecule type" value="Genomic_DNA"/>
</dbReference>
<gene>
    <name evidence="1" type="ORF">MSG28_006962</name>
</gene>
<sequence>MYKVSYEWRPMPSSEVLKAHPAWKRLAEFDCGDSAADRIIGGLNAALGQFPWVVRLGYINADEPDPDWMCGGALVTDRHVVTAAHCLANLDVGYELLYSSMHASMQASKHASKQACKQACKQSCKQACEQACEQACKQAYKQAYKPECKQQIKQAYSQSCKQACKPECKQACNQKIKQAYSQRAFIRMGELNTETDPDCQLATCAPKVQDRKPKVIKKHPEFNKPAFHNDIAIIELDKPVELHEYVAPICLPNTEEQLAEMPLGELLTVAGWGKMNMTTEERAHILQYVQIPIVEPGACNMFGKTFTVAKSQICAGAQQNKDACGGDSGGPVMKVFDSVEGPKNYLMGVVSFGPTICGIKKPGVYAATSFYLKWILDNII</sequence>